<evidence type="ECO:0000313" key="2">
    <source>
        <dbReference type="EMBL" id="PPQ78415.1"/>
    </source>
</evidence>
<feature type="region of interest" description="Disordered" evidence="1">
    <location>
        <begin position="110"/>
        <end position="130"/>
    </location>
</feature>
<dbReference type="GO" id="GO:0005737">
    <property type="term" value="C:cytoplasm"/>
    <property type="evidence" value="ECO:0007669"/>
    <property type="project" value="TreeGrafter"/>
</dbReference>
<dbReference type="Proteomes" id="UP000283269">
    <property type="component" value="Unassembled WGS sequence"/>
</dbReference>
<dbReference type="STRING" id="93625.A0A409WIU3"/>
<sequence>MVDKHLSAALHLRDDCDDEAGHQFRLIEVSSTLVALLTSAVHDKDPRMTLSEIYQIITTTGAPEYLDPLNTLQPLLTCDDGTARDIISVIAQYSSAKEVVMAAQEALERLERSLEPDSEEDDDEVKGQREDTKHNLALSQIIVLIDTYASAIPRITLRQKSAADTLRPLCKELGTLVGLVTSNSTRSQGLALLSSILTFVEEVGQWTDAVDREKPDDLKAFVPTWASESAYRLKTIKKILNDLLDHSLLACERFIKANIAQRTLEECYPRLALRSRITSNWQEGAESMSKLLVRGFSCNHTRSNNSLQDVCDTLGLSVPSSPCSTTHLVISAHRPPADINSELLLSYLLPMLITSFQTNTFLDESLAVLVKALHDQEKGRDLPHDITLPLSGLLPSIASVHPDPAIRHQAFRVLSLLLSLCDPQLRFQHLVELTRDSEFPQMRVASVGLVKESLLNGLSLPRHDQNPLLGPLFLRTFGPILFRPDPPDLFGSALTLKDFQETHEPGRLVECLSLFYVLLLRDERNLTGIRDKDVIKSIDHNLLAPLRRNLAQWMDDPSISKDLHDITGVVPLQISLERIDAALAS</sequence>
<proteinExistence type="predicted"/>
<dbReference type="EMBL" id="NHYD01003419">
    <property type="protein sequence ID" value="PPQ78415.1"/>
    <property type="molecule type" value="Genomic_DNA"/>
</dbReference>
<name>A0A409WIU3_PSICY</name>
<dbReference type="InterPro" id="IPR019516">
    <property type="entry name" value="Glomulin/ALF4"/>
</dbReference>
<gene>
    <name evidence="2" type="ORF">CVT25_011890</name>
</gene>
<keyword evidence="3" id="KW-1185">Reference proteome</keyword>
<dbReference type="InterPro" id="IPR013877">
    <property type="entry name" value="YAP-bd/ALF4/Glomulin"/>
</dbReference>
<dbReference type="AlphaFoldDB" id="A0A409WIU3"/>
<dbReference type="GO" id="GO:0055105">
    <property type="term" value="F:ubiquitin-protein transferase inhibitor activity"/>
    <property type="evidence" value="ECO:0007669"/>
    <property type="project" value="TreeGrafter"/>
</dbReference>
<dbReference type="PANTHER" id="PTHR15430:SF1">
    <property type="entry name" value="GLOMULIN"/>
    <property type="match status" value="1"/>
</dbReference>
<dbReference type="PANTHER" id="PTHR15430">
    <property type="entry name" value="GLOMULIN"/>
    <property type="match status" value="1"/>
</dbReference>
<dbReference type="Pfam" id="PF08568">
    <property type="entry name" value="Kinetochor_Ybp2"/>
    <property type="match status" value="1"/>
</dbReference>
<evidence type="ECO:0000313" key="3">
    <source>
        <dbReference type="Proteomes" id="UP000283269"/>
    </source>
</evidence>
<dbReference type="OrthoDB" id="5396786at2759"/>
<organism evidence="2 3">
    <name type="scientific">Psilocybe cyanescens</name>
    <dbReference type="NCBI Taxonomy" id="93625"/>
    <lineage>
        <taxon>Eukaryota</taxon>
        <taxon>Fungi</taxon>
        <taxon>Dikarya</taxon>
        <taxon>Basidiomycota</taxon>
        <taxon>Agaricomycotina</taxon>
        <taxon>Agaricomycetes</taxon>
        <taxon>Agaricomycetidae</taxon>
        <taxon>Agaricales</taxon>
        <taxon>Agaricineae</taxon>
        <taxon>Strophariaceae</taxon>
        <taxon>Psilocybe</taxon>
    </lineage>
</organism>
<reference evidence="2 3" key="1">
    <citation type="journal article" date="2018" name="Evol. Lett.">
        <title>Horizontal gene cluster transfer increased hallucinogenic mushroom diversity.</title>
        <authorList>
            <person name="Reynolds H.T."/>
            <person name="Vijayakumar V."/>
            <person name="Gluck-Thaler E."/>
            <person name="Korotkin H.B."/>
            <person name="Matheny P.B."/>
            <person name="Slot J.C."/>
        </authorList>
    </citation>
    <scope>NUCLEOTIDE SEQUENCE [LARGE SCALE GENOMIC DNA]</scope>
    <source>
        <strain evidence="2 3">2631</strain>
    </source>
</reference>
<evidence type="ECO:0000256" key="1">
    <source>
        <dbReference type="SAM" id="MobiDB-lite"/>
    </source>
</evidence>
<dbReference type="InParanoid" id="A0A409WIU3"/>
<comment type="caution">
    <text evidence="2">The sequence shown here is derived from an EMBL/GenBank/DDBJ whole genome shotgun (WGS) entry which is preliminary data.</text>
</comment>
<accession>A0A409WIU3</accession>
<protein>
    <submittedName>
        <fullName evidence="2">Uncharacterized protein</fullName>
    </submittedName>
</protein>